<evidence type="ECO:0000313" key="1">
    <source>
        <dbReference type="EMBL" id="MFA0813752.1"/>
    </source>
</evidence>
<proteinExistence type="predicted"/>
<evidence type="ECO:0000313" key="2">
    <source>
        <dbReference type="Proteomes" id="UP001569428"/>
    </source>
</evidence>
<sequence>MKERSKYDGLEACLQAAKSRVSQKQPEVLASFPSHATGAIQLDCLPLTIDTNE</sequence>
<gene>
    <name evidence="1" type="ORF">ACCI49_22965</name>
</gene>
<organism evidence="1 2">
    <name type="scientific">Microbulbifer epialgicus</name>
    <dbReference type="NCBI Taxonomy" id="393907"/>
    <lineage>
        <taxon>Bacteria</taxon>
        <taxon>Pseudomonadati</taxon>
        <taxon>Pseudomonadota</taxon>
        <taxon>Gammaproteobacteria</taxon>
        <taxon>Cellvibrionales</taxon>
        <taxon>Microbulbiferaceae</taxon>
        <taxon>Microbulbifer</taxon>
    </lineage>
</organism>
<dbReference type="RefSeq" id="WP_371841562.1">
    <property type="nucleotide sequence ID" value="NZ_JBGMEK010000133.1"/>
</dbReference>
<comment type="caution">
    <text evidence="1">The sequence shown here is derived from an EMBL/GenBank/DDBJ whole genome shotgun (WGS) entry which is preliminary data.</text>
</comment>
<dbReference type="EMBL" id="JBGMEK010000133">
    <property type="protein sequence ID" value="MFA0813752.1"/>
    <property type="molecule type" value="Genomic_DNA"/>
</dbReference>
<protein>
    <submittedName>
        <fullName evidence="1">Uncharacterized protein</fullName>
    </submittedName>
</protein>
<accession>A0ABV4P6V7</accession>
<name>A0ABV4P6V7_9GAMM</name>
<dbReference type="Proteomes" id="UP001569428">
    <property type="component" value="Unassembled WGS sequence"/>
</dbReference>
<reference evidence="1 2" key="1">
    <citation type="submission" date="2024-08" db="EMBL/GenBank/DDBJ databases">
        <authorList>
            <person name="Ishaq N."/>
        </authorList>
    </citation>
    <scope>NUCLEOTIDE SEQUENCE [LARGE SCALE GENOMIC DNA]</scope>
    <source>
        <strain evidence="1 2">DSM 18651</strain>
    </source>
</reference>
<keyword evidence="2" id="KW-1185">Reference proteome</keyword>